<evidence type="ECO:0000259" key="11">
    <source>
        <dbReference type="PROSITE" id="PS51278"/>
    </source>
</evidence>
<evidence type="ECO:0000256" key="3">
    <source>
        <dbReference type="ARBA" id="ARBA00012916"/>
    </source>
</evidence>
<dbReference type="GO" id="GO:0046349">
    <property type="term" value="P:amino sugar biosynthetic process"/>
    <property type="evidence" value="ECO:0007669"/>
    <property type="project" value="UniProtKB-ARBA"/>
</dbReference>
<evidence type="ECO:0000259" key="12">
    <source>
        <dbReference type="PROSITE" id="PS51464"/>
    </source>
</evidence>
<dbReference type="NCBIfam" id="NF001484">
    <property type="entry name" value="PRK00331.1"/>
    <property type="match status" value="1"/>
</dbReference>
<dbReference type="InterPro" id="IPR035466">
    <property type="entry name" value="GlmS/AgaS_SIS"/>
</dbReference>
<dbReference type="CDD" id="cd00714">
    <property type="entry name" value="GFAT"/>
    <property type="match status" value="1"/>
</dbReference>
<dbReference type="FunFam" id="3.60.20.10:FF:000006">
    <property type="entry name" value="Glutamine--fructose-6-phosphate aminotransferase [isomerizing]"/>
    <property type="match status" value="1"/>
</dbReference>
<dbReference type="InterPro" id="IPR029055">
    <property type="entry name" value="Ntn_hydrolases_N"/>
</dbReference>
<protein>
    <recommendedName>
        <fullName evidence="4 10">Glutamine--fructose-6-phosphate aminotransferase [isomerizing]</fullName>
        <ecNumber evidence="3 10">2.6.1.16</ecNumber>
    </recommendedName>
    <alternativeName>
        <fullName evidence="10">D-fructose-6-phosphate amidotransferase</fullName>
    </alternativeName>
    <alternativeName>
        <fullName evidence="10">GFAT</fullName>
    </alternativeName>
    <alternativeName>
        <fullName evidence="10">Glucosamine-6-phosphate synthase</fullName>
    </alternativeName>
    <alternativeName>
        <fullName evidence="10">Hexosephosphate aminotransferase</fullName>
    </alternativeName>
    <alternativeName>
        <fullName evidence="10">L-glutamine--D-fructose-6-phosphate amidotransferase</fullName>
    </alternativeName>
</protein>
<evidence type="ECO:0000313" key="14">
    <source>
        <dbReference type="Proteomes" id="UP000229307"/>
    </source>
</evidence>
<dbReference type="InterPro" id="IPR005855">
    <property type="entry name" value="GFAT"/>
</dbReference>
<dbReference type="GO" id="GO:0006487">
    <property type="term" value="P:protein N-linked glycosylation"/>
    <property type="evidence" value="ECO:0007669"/>
    <property type="project" value="TreeGrafter"/>
</dbReference>
<comment type="catalytic activity">
    <reaction evidence="1 10">
        <text>D-fructose 6-phosphate + L-glutamine = D-glucosamine 6-phosphate + L-glutamate</text>
        <dbReference type="Rhea" id="RHEA:13237"/>
        <dbReference type="ChEBI" id="CHEBI:29985"/>
        <dbReference type="ChEBI" id="CHEBI:58359"/>
        <dbReference type="ChEBI" id="CHEBI:58725"/>
        <dbReference type="ChEBI" id="CHEBI:61527"/>
        <dbReference type="EC" id="2.6.1.16"/>
    </reaction>
</comment>
<dbReference type="Gene3D" id="3.40.50.10490">
    <property type="entry name" value="Glucose-6-phosphate isomerase like protein, domain 1"/>
    <property type="match status" value="2"/>
</dbReference>
<dbReference type="PANTHER" id="PTHR10937:SF0">
    <property type="entry name" value="GLUTAMINE--FRUCTOSE-6-PHOSPHATE TRANSAMINASE (ISOMERIZING)"/>
    <property type="match status" value="1"/>
</dbReference>
<dbReference type="AlphaFoldDB" id="A0A2M7S9W4"/>
<keyword evidence="9" id="KW-0315">Glutamine amidotransferase</keyword>
<dbReference type="FunFam" id="3.40.50.10490:FF:000001">
    <property type="entry name" value="Glutamine--fructose-6-phosphate aminotransferase [isomerizing]"/>
    <property type="match status" value="1"/>
</dbReference>
<dbReference type="PROSITE" id="PS51278">
    <property type="entry name" value="GATASE_TYPE_2"/>
    <property type="match status" value="1"/>
</dbReference>
<dbReference type="PANTHER" id="PTHR10937">
    <property type="entry name" value="GLUCOSAMINE--FRUCTOSE-6-PHOSPHATE AMINOTRANSFERASE, ISOMERIZING"/>
    <property type="match status" value="1"/>
</dbReference>
<dbReference type="InterPro" id="IPR001347">
    <property type="entry name" value="SIS_dom"/>
</dbReference>
<dbReference type="Pfam" id="PF13522">
    <property type="entry name" value="GATase_6"/>
    <property type="match status" value="1"/>
</dbReference>
<evidence type="ECO:0000313" key="13">
    <source>
        <dbReference type="EMBL" id="PIZ16327.1"/>
    </source>
</evidence>
<dbReference type="InterPro" id="IPR035490">
    <property type="entry name" value="GlmS/FrlB_SIS"/>
</dbReference>
<feature type="initiator methionine" description="Removed" evidence="10">
    <location>
        <position position="1"/>
    </location>
</feature>
<dbReference type="GO" id="GO:0004360">
    <property type="term" value="F:glutamine-fructose-6-phosphate transaminase (isomerizing) activity"/>
    <property type="evidence" value="ECO:0007669"/>
    <property type="project" value="UniProtKB-UniRule"/>
</dbReference>
<evidence type="ECO:0000256" key="8">
    <source>
        <dbReference type="ARBA" id="ARBA00022737"/>
    </source>
</evidence>
<feature type="domain" description="SIS" evidence="12">
    <location>
        <begin position="299"/>
        <end position="438"/>
    </location>
</feature>
<dbReference type="Gene3D" id="3.60.20.10">
    <property type="entry name" value="Glutamine Phosphoribosylpyrophosphate, subunit 1, domain 1"/>
    <property type="match status" value="1"/>
</dbReference>
<keyword evidence="5 10" id="KW-0963">Cytoplasm</keyword>
<evidence type="ECO:0000256" key="10">
    <source>
        <dbReference type="HAMAP-Rule" id="MF_00164"/>
    </source>
</evidence>
<evidence type="ECO:0000256" key="5">
    <source>
        <dbReference type="ARBA" id="ARBA00022490"/>
    </source>
</evidence>
<organism evidence="13 14">
    <name type="scientific">Candidatus Desantisbacteria bacterium CG_4_10_14_0_8_um_filter_48_22</name>
    <dbReference type="NCBI Taxonomy" id="1974543"/>
    <lineage>
        <taxon>Bacteria</taxon>
        <taxon>Candidatus Desantisiibacteriota</taxon>
    </lineage>
</organism>
<dbReference type="CDD" id="cd05009">
    <property type="entry name" value="SIS_GlmS_GlmD_2"/>
    <property type="match status" value="1"/>
</dbReference>
<feature type="domain" description="Glutamine amidotransferase type-2" evidence="11">
    <location>
        <begin position="2"/>
        <end position="225"/>
    </location>
</feature>
<feature type="active site" description="Nucleophile; for GATase activity" evidence="10">
    <location>
        <position position="2"/>
    </location>
</feature>
<comment type="subcellular location">
    <subcellularLocation>
        <location evidence="2 10">Cytoplasm</location>
    </subcellularLocation>
</comment>
<dbReference type="InterPro" id="IPR046348">
    <property type="entry name" value="SIS_dom_sf"/>
</dbReference>
<dbReference type="InterPro" id="IPR047084">
    <property type="entry name" value="GFAT_N"/>
</dbReference>
<dbReference type="GO" id="GO:0006047">
    <property type="term" value="P:UDP-N-acetylglucosamine metabolic process"/>
    <property type="evidence" value="ECO:0007669"/>
    <property type="project" value="TreeGrafter"/>
</dbReference>
<dbReference type="PROSITE" id="PS51464">
    <property type="entry name" value="SIS"/>
    <property type="match status" value="2"/>
</dbReference>
<feature type="active site" description="For Fru-6P isomerization activity" evidence="10">
    <location>
        <position position="617"/>
    </location>
</feature>
<dbReference type="EC" id="2.6.1.16" evidence="3 10"/>
<dbReference type="Pfam" id="PF01380">
    <property type="entry name" value="SIS"/>
    <property type="match status" value="2"/>
</dbReference>
<dbReference type="GO" id="GO:0097367">
    <property type="term" value="F:carbohydrate derivative binding"/>
    <property type="evidence" value="ECO:0007669"/>
    <property type="project" value="InterPro"/>
</dbReference>
<reference evidence="14" key="1">
    <citation type="submission" date="2017-09" db="EMBL/GenBank/DDBJ databases">
        <title>Depth-based differentiation of microbial function through sediment-hosted aquifers and enrichment of novel symbionts in the deep terrestrial subsurface.</title>
        <authorList>
            <person name="Probst A.J."/>
            <person name="Ladd B."/>
            <person name="Jarett J.K."/>
            <person name="Geller-Mcgrath D.E."/>
            <person name="Sieber C.M.K."/>
            <person name="Emerson J.B."/>
            <person name="Anantharaman K."/>
            <person name="Thomas B.C."/>
            <person name="Malmstrom R."/>
            <person name="Stieglmeier M."/>
            <person name="Klingl A."/>
            <person name="Woyke T."/>
            <person name="Ryan C.M."/>
            <person name="Banfield J.F."/>
        </authorList>
    </citation>
    <scope>NUCLEOTIDE SEQUENCE [LARGE SCALE GENOMIC DNA]</scope>
</reference>
<dbReference type="NCBIfam" id="TIGR01135">
    <property type="entry name" value="glmS"/>
    <property type="match status" value="1"/>
</dbReference>
<keyword evidence="7 10" id="KW-0808">Transferase</keyword>
<feature type="domain" description="SIS" evidence="12">
    <location>
        <begin position="471"/>
        <end position="612"/>
    </location>
</feature>
<dbReference type="FunFam" id="3.40.50.10490:FF:000002">
    <property type="entry name" value="Glutamine--fructose-6-phosphate aminotransferase [isomerizing]"/>
    <property type="match status" value="1"/>
</dbReference>
<dbReference type="HAMAP" id="MF_00164">
    <property type="entry name" value="GlmS"/>
    <property type="match status" value="1"/>
</dbReference>
<name>A0A2M7S9W4_9BACT</name>
<dbReference type="Proteomes" id="UP000229307">
    <property type="component" value="Unassembled WGS sequence"/>
</dbReference>
<dbReference type="GO" id="GO:0005829">
    <property type="term" value="C:cytosol"/>
    <property type="evidence" value="ECO:0007669"/>
    <property type="project" value="TreeGrafter"/>
</dbReference>
<evidence type="ECO:0000256" key="6">
    <source>
        <dbReference type="ARBA" id="ARBA00022576"/>
    </source>
</evidence>
<dbReference type="InterPro" id="IPR017932">
    <property type="entry name" value="GATase_2_dom"/>
</dbReference>
<proteinExistence type="inferred from homology"/>
<keyword evidence="8" id="KW-0677">Repeat</keyword>
<dbReference type="GO" id="GO:0005975">
    <property type="term" value="P:carbohydrate metabolic process"/>
    <property type="evidence" value="ECO:0007669"/>
    <property type="project" value="UniProtKB-UniRule"/>
</dbReference>
<sequence>MCGIIGYIGNRDIIPILIEGLKRLEYRGYDSAGIAVLEKGRISLRRAEGKIALLEKLIKQKPVSGSAGLGHTRWATHGRPSEENAHPHRDCTGTIVIVHNGIVENYLELKEKLKKKGHRFRSETDTEIIAHLIEEQYCSGAAFRRTNSLEQAVRRALKEIRGSYALGIISSKEPGRIIAARSGSPLIIGLGKGENFIASDVPAILAHTRRIIYLNDGEFAVLTREGVDITKADGRKIIGKELDGRITAVAWKAGAAEKEGYRHFMLKEIHEQPRAIEDTIRGRISPDKAEVHLEELDLSTQKIKSIDRIIITACGTSWHAGLIGEYMLEDLVRIPVEVENAAEFRYRNPIIEKNTLVIAISQSGETADTLGAIREVREKNGTVVSICNVVGSTISRESDAVIYTHAGPEIGVASTKAFTTQLTVLYLLAIYMGKIRGFIRDAQARELIAELLKVPGIVKRMLGEEGKIIKLAEKFRKKTNFLYLGRGEGFPVALEGALKLKEISYIHAEGYPAAEMKHGPIALIDKNMPAVVLALKGRRYDKILSNIEEIKARGGEVIALASEGDKELKKKADEVLYVPRTCVQLSPVLAVIPLQLLAYYIAVKRGCNPDQPRHLAKSVTVE</sequence>
<gene>
    <name evidence="10 13" type="primary">glmS</name>
    <name evidence="13" type="ORF">COY52_07390</name>
</gene>
<evidence type="ECO:0000256" key="7">
    <source>
        <dbReference type="ARBA" id="ARBA00022679"/>
    </source>
</evidence>
<evidence type="ECO:0000256" key="1">
    <source>
        <dbReference type="ARBA" id="ARBA00001031"/>
    </source>
</evidence>
<dbReference type="GO" id="GO:0006002">
    <property type="term" value="P:fructose 6-phosphate metabolic process"/>
    <property type="evidence" value="ECO:0007669"/>
    <property type="project" value="TreeGrafter"/>
</dbReference>
<comment type="subunit">
    <text evidence="10">Homodimer.</text>
</comment>
<dbReference type="SUPFAM" id="SSF53697">
    <property type="entry name" value="SIS domain"/>
    <property type="match status" value="1"/>
</dbReference>
<evidence type="ECO:0000256" key="2">
    <source>
        <dbReference type="ARBA" id="ARBA00004496"/>
    </source>
</evidence>
<comment type="caution">
    <text evidence="13">The sequence shown here is derived from an EMBL/GenBank/DDBJ whole genome shotgun (WGS) entry which is preliminary data.</text>
</comment>
<accession>A0A2M7S9W4</accession>
<keyword evidence="6 10" id="KW-0032">Aminotransferase</keyword>
<dbReference type="CDD" id="cd05008">
    <property type="entry name" value="SIS_GlmS_GlmD_1"/>
    <property type="match status" value="1"/>
</dbReference>
<dbReference type="EMBL" id="PFMR01000194">
    <property type="protein sequence ID" value="PIZ16327.1"/>
    <property type="molecule type" value="Genomic_DNA"/>
</dbReference>
<evidence type="ECO:0000256" key="4">
    <source>
        <dbReference type="ARBA" id="ARBA00016090"/>
    </source>
</evidence>
<dbReference type="SUPFAM" id="SSF56235">
    <property type="entry name" value="N-terminal nucleophile aminohydrolases (Ntn hydrolases)"/>
    <property type="match status" value="1"/>
</dbReference>
<evidence type="ECO:0000256" key="9">
    <source>
        <dbReference type="ARBA" id="ARBA00022962"/>
    </source>
</evidence>
<comment type="function">
    <text evidence="10">Catalyzes the first step in hexosamine metabolism, converting fructose-6P into glucosamine-6P using glutamine as a nitrogen source.</text>
</comment>